<sequence>MSYYRIQEDNNFPKALWISSGIMGGLLLLSFIIMIGSAFPEIGTGGIIVNYGTSDVGMGDDYMTVDEASTDPNANNVRPDKIDPQQETQETPSQQVTERSVATQDLEDAPAVVANEPKKANAEEATVEKKDSKPAVNPNALYSGKRNNSSGRGDGTGTEGGNQGSNQGDPLSSDYGEGGSGDGDVGLSIQNRGWAVPPDIEDKGQQAGVVMVEVRVARDGRITFARVSLRGTTLTDKALWDKCERAVRSARFNEIERAPREQRGLIPFRFKLK</sequence>
<reference evidence="3 4" key="1">
    <citation type="submission" date="2016-10" db="EMBL/GenBank/DDBJ databases">
        <authorList>
            <person name="de Groot N.N."/>
        </authorList>
    </citation>
    <scope>NUCLEOTIDE SEQUENCE [LARGE SCALE GENOMIC DNA]</scope>
    <source>
        <strain evidence="3 4">RK1</strain>
    </source>
</reference>
<evidence type="ECO:0000313" key="4">
    <source>
        <dbReference type="Proteomes" id="UP000198670"/>
    </source>
</evidence>
<accession>A0A1I3D8R6</accession>
<keyword evidence="4" id="KW-1185">Reference proteome</keyword>
<organism evidence="3 4">
    <name type="scientific">Parapedobacter indicus</name>
    <dbReference type="NCBI Taxonomy" id="1477437"/>
    <lineage>
        <taxon>Bacteria</taxon>
        <taxon>Pseudomonadati</taxon>
        <taxon>Bacteroidota</taxon>
        <taxon>Sphingobacteriia</taxon>
        <taxon>Sphingobacteriales</taxon>
        <taxon>Sphingobacteriaceae</taxon>
        <taxon>Parapedobacter</taxon>
    </lineage>
</organism>
<keyword evidence="2" id="KW-0812">Transmembrane</keyword>
<dbReference type="STRING" id="1477437.SAMN05444682_101356"/>
<feature type="compositionally biased region" description="Low complexity" evidence="1">
    <location>
        <begin position="85"/>
        <end position="98"/>
    </location>
</feature>
<name>A0A1I3D8R6_9SPHI</name>
<dbReference type="EMBL" id="FOQO01000001">
    <property type="protein sequence ID" value="SFH82911.1"/>
    <property type="molecule type" value="Genomic_DNA"/>
</dbReference>
<dbReference type="SUPFAM" id="SSF74653">
    <property type="entry name" value="TolA/TonB C-terminal domain"/>
    <property type="match status" value="1"/>
</dbReference>
<feature type="transmembrane region" description="Helical" evidence="2">
    <location>
        <begin position="15"/>
        <end position="35"/>
    </location>
</feature>
<dbReference type="AlphaFoldDB" id="A0A1I3D8R6"/>
<keyword evidence="2" id="KW-0472">Membrane</keyword>
<dbReference type="RefSeq" id="WP_090623302.1">
    <property type="nucleotide sequence ID" value="NZ_FOQO01000001.1"/>
</dbReference>
<feature type="compositionally biased region" description="Gly residues" evidence="1">
    <location>
        <begin position="152"/>
        <end position="163"/>
    </location>
</feature>
<dbReference type="OrthoDB" id="676306at2"/>
<dbReference type="Gene3D" id="3.30.1150.10">
    <property type="match status" value="1"/>
</dbReference>
<proteinExistence type="predicted"/>
<evidence type="ECO:0000256" key="1">
    <source>
        <dbReference type="SAM" id="MobiDB-lite"/>
    </source>
</evidence>
<feature type="compositionally biased region" description="Low complexity" evidence="1">
    <location>
        <begin position="164"/>
        <end position="175"/>
    </location>
</feature>
<evidence type="ECO:0000256" key="2">
    <source>
        <dbReference type="SAM" id="Phobius"/>
    </source>
</evidence>
<dbReference type="Proteomes" id="UP000198670">
    <property type="component" value="Unassembled WGS sequence"/>
</dbReference>
<gene>
    <name evidence="3" type="ORF">SAMN05444682_101356</name>
</gene>
<feature type="compositionally biased region" description="Basic and acidic residues" evidence="1">
    <location>
        <begin position="116"/>
        <end position="133"/>
    </location>
</feature>
<feature type="region of interest" description="Disordered" evidence="1">
    <location>
        <begin position="62"/>
        <end position="191"/>
    </location>
</feature>
<evidence type="ECO:0000313" key="3">
    <source>
        <dbReference type="EMBL" id="SFH82911.1"/>
    </source>
</evidence>
<keyword evidence="2" id="KW-1133">Transmembrane helix</keyword>
<protein>
    <submittedName>
        <fullName evidence="3">Outer membrane transport energization protein TonB</fullName>
    </submittedName>
</protein>